<protein>
    <submittedName>
        <fullName evidence="1">DUF4239 domain-containing protein</fullName>
    </submittedName>
</protein>
<dbReference type="InterPro" id="IPR025333">
    <property type="entry name" value="DUF4239"/>
</dbReference>
<dbReference type="RefSeq" id="WP_157522744.1">
    <property type="nucleotide sequence ID" value="NZ_CP066775.1"/>
</dbReference>
<dbReference type="EMBL" id="CP066775">
    <property type="protein sequence ID" value="QQL50222.1"/>
    <property type="molecule type" value="Genomic_DNA"/>
</dbReference>
<evidence type="ECO:0000313" key="2">
    <source>
        <dbReference type="Proteomes" id="UP000429232"/>
    </source>
</evidence>
<accession>A0A6I4HUA5</accession>
<dbReference type="AlphaFoldDB" id="A0A6I4HUA5"/>
<dbReference type="Pfam" id="PF14023">
    <property type="entry name" value="Bestrophin-like"/>
    <property type="match status" value="1"/>
</dbReference>
<dbReference type="KEGG" id="mgik:GO620_001860"/>
<gene>
    <name evidence="1" type="ORF">GO620_001860</name>
</gene>
<organism evidence="1 2">
    <name type="scientific">Mucilaginibacter ginkgonis</name>
    <dbReference type="NCBI Taxonomy" id="2682091"/>
    <lineage>
        <taxon>Bacteria</taxon>
        <taxon>Pseudomonadati</taxon>
        <taxon>Bacteroidota</taxon>
        <taxon>Sphingobacteriia</taxon>
        <taxon>Sphingobacteriales</taxon>
        <taxon>Sphingobacteriaceae</taxon>
        <taxon>Mucilaginibacter</taxon>
    </lineage>
</organism>
<dbReference type="Proteomes" id="UP000429232">
    <property type="component" value="Chromosome"/>
</dbReference>
<reference evidence="1 2" key="1">
    <citation type="submission" date="2020-12" db="EMBL/GenBank/DDBJ databases">
        <title>HMF7856_wgs.fasta genome submission.</title>
        <authorList>
            <person name="Kang H."/>
            <person name="Kim H."/>
            <person name="Joh K."/>
        </authorList>
    </citation>
    <scope>NUCLEOTIDE SEQUENCE [LARGE SCALE GENOMIC DNA]</scope>
    <source>
        <strain evidence="1 2">HMF7856</strain>
    </source>
</reference>
<keyword evidence="2" id="KW-1185">Reference proteome</keyword>
<proteinExistence type="predicted"/>
<evidence type="ECO:0000313" key="1">
    <source>
        <dbReference type="EMBL" id="QQL50222.1"/>
    </source>
</evidence>
<name>A0A6I4HUA5_9SPHI</name>
<sequence length="291" mass="33320">MLVKLIVKNIVYVFMNFFWVYDLPNWLFAVLTITVFLIFGLFGMLATRKVARKMHIEDHSHNDIVSYFLAAVTVFYGITLGLVAIGTWNSFSEVNNKVDTEAQIITSLFRDLDSLPEPYKAELRNDLIDYTHNVITVSWPLQRQGIPPVQSAKFLRKFQGHLEGFEPAKIRDQITVTEIFKQFNSLIEVRRSRVNATFTRLPASLWSLVIIGGLICLSVTFFFDVKSKKMHIVMTCFFAGLLGLMIFLIGTLDNPFRGKVSVSPRPLELIYKQMVTEKNQISTYTSSIKSK</sequence>